<accession>A0A0P7J4C4</accession>
<dbReference type="AlphaFoldDB" id="A0A0P7J4C4"/>
<gene>
    <name evidence="1" type="ORF">AKJ29_09905</name>
</gene>
<dbReference type="EMBL" id="LKBA01000019">
    <property type="protein sequence ID" value="KPN62525.1"/>
    <property type="molecule type" value="Genomic_DNA"/>
</dbReference>
<proteinExistence type="predicted"/>
<reference evidence="1 2" key="1">
    <citation type="submission" date="2015-09" db="EMBL/GenBank/DDBJ databases">
        <title>Draft genome sequence of Aliiroseovarius crassostreae CV919-312TSm, the causative agent of Roseovarius Oyster Disease (formerly Juvenile Oyster Disease).</title>
        <authorList>
            <person name="Kessner L."/>
            <person name="Spinard E."/>
            <person name="Nelson D."/>
        </authorList>
    </citation>
    <scope>NUCLEOTIDE SEQUENCE [LARGE SCALE GENOMIC DNA]</scope>
    <source>
        <strain evidence="1 2">CV919-312</strain>
    </source>
</reference>
<dbReference type="Proteomes" id="UP000050471">
    <property type="component" value="Unassembled WGS sequence"/>
</dbReference>
<organism evidence="1 2">
    <name type="scientific">Aliiroseovarius crassostreae</name>
    <dbReference type="NCBI Taxonomy" id="154981"/>
    <lineage>
        <taxon>Bacteria</taxon>
        <taxon>Pseudomonadati</taxon>
        <taxon>Pseudomonadota</taxon>
        <taxon>Alphaproteobacteria</taxon>
        <taxon>Rhodobacterales</taxon>
        <taxon>Paracoccaceae</taxon>
        <taxon>Aliiroseovarius</taxon>
    </lineage>
</organism>
<sequence length="118" mass="13301">MTSDKAAILKCQINRYEMVLDPILGFYHVFYTVTDDKVTTPATTHQIGQHTSLLQVPLNHLVGDWTLDFGDRSMRLSKSTILPCNLFIWPDIPPLNVAGLVALSFQVIGHKKRPGRRV</sequence>
<keyword evidence="2" id="KW-1185">Reference proteome</keyword>
<evidence type="ECO:0000313" key="2">
    <source>
        <dbReference type="Proteomes" id="UP000050471"/>
    </source>
</evidence>
<evidence type="ECO:0000313" key="1">
    <source>
        <dbReference type="EMBL" id="KPN62525.1"/>
    </source>
</evidence>
<name>A0A0P7J4C4_9RHOB</name>
<comment type="caution">
    <text evidence="1">The sequence shown here is derived from an EMBL/GenBank/DDBJ whole genome shotgun (WGS) entry which is preliminary data.</text>
</comment>
<protein>
    <submittedName>
        <fullName evidence="1">Uncharacterized protein</fullName>
    </submittedName>
</protein>